<dbReference type="AlphaFoldDB" id="A0A9D1I1S6"/>
<dbReference type="Proteomes" id="UP000824090">
    <property type="component" value="Unassembled WGS sequence"/>
</dbReference>
<gene>
    <name evidence="2" type="ORF">IAC50_08925</name>
</gene>
<keyword evidence="1" id="KW-1133">Transmembrane helix</keyword>
<reference evidence="2" key="1">
    <citation type="submission" date="2020-10" db="EMBL/GenBank/DDBJ databases">
        <authorList>
            <person name="Gilroy R."/>
        </authorList>
    </citation>
    <scope>NUCLEOTIDE SEQUENCE</scope>
    <source>
        <strain evidence="2">ChiHcec3-6078</strain>
    </source>
</reference>
<name>A0A9D1I1S6_9FIRM</name>
<keyword evidence="1" id="KW-0472">Membrane</keyword>
<evidence type="ECO:0000313" key="3">
    <source>
        <dbReference type="Proteomes" id="UP000824090"/>
    </source>
</evidence>
<evidence type="ECO:0000256" key="1">
    <source>
        <dbReference type="SAM" id="Phobius"/>
    </source>
</evidence>
<protein>
    <submittedName>
        <fullName evidence="2">Uncharacterized protein</fullName>
    </submittedName>
</protein>
<proteinExistence type="predicted"/>
<sequence>MNLPYFKYVVRSNIKFLGAFTLVLCIFVAVMINVFTPATIDSLQQTTEGTFAANILAGDGTLLGFMSNSFYAVMAVIFPMVYSIAVGNRLAAACLYALGIIWFNRKDLPL</sequence>
<reference evidence="2" key="2">
    <citation type="journal article" date="2021" name="PeerJ">
        <title>Extensive microbial diversity within the chicken gut microbiome revealed by metagenomics and culture.</title>
        <authorList>
            <person name="Gilroy R."/>
            <person name="Ravi A."/>
            <person name="Getino M."/>
            <person name="Pursley I."/>
            <person name="Horton D.L."/>
            <person name="Alikhan N.F."/>
            <person name="Baker D."/>
            <person name="Gharbi K."/>
            <person name="Hall N."/>
            <person name="Watson M."/>
            <person name="Adriaenssens E.M."/>
            <person name="Foster-Nyarko E."/>
            <person name="Jarju S."/>
            <person name="Secka A."/>
            <person name="Antonio M."/>
            <person name="Oren A."/>
            <person name="Chaudhuri R.R."/>
            <person name="La Ragione R."/>
            <person name="Hildebrand F."/>
            <person name="Pallen M.J."/>
        </authorList>
    </citation>
    <scope>NUCLEOTIDE SEQUENCE</scope>
    <source>
        <strain evidence="2">ChiHcec3-6078</strain>
    </source>
</reference>
<comment type="caution">
    <text evidence="2">The sequence shown here is derived from an EMBL/GenBank/DDBJ whole genome shotgun (WGS) entry which is preliminary data.</text>
</comment>
<evidence type="ECO:0000313" key="2">
    <source>
        <dbReference type="EMBL" id="HIU26599.1"/>
    </source>
</evidence>
<feature type="transmembrane region" description="Helical" evidence="1">
    <location>
        <begin position="16"/>
        <end position="35"/>
    </location>
</feature>
<organism evidence="2 3">
    <name type="scientific">Candidatus Allocopromorpha excrementigallinarum</name>
    <dbReference type="NCBI Taxonomy" id="2840742"/>
    <lineage>
        <taxon>Bacteria</taxon>
        <taxon>Bacillati</taxon>
        <taxon>Bacillota</taxon>
        <taxon>Clostridia</taxon>
        <taxon>Eubacteriales</taxon>
        <taxon>Eubacteriaceae</taxon>
        <taxon>Eubacteriaceae incertae sedis</taxon>
        <taxon>Candidatus Allocopromorpha</taxon>
    </lineage>
</organism>
<dbReference type="EMBL" id="DVMP01000158">
    <property type="protein sequence ID" value="HIU26599.1"/>
    <property type="molecule type" value="Genomic_DNA"/>
</dbReference>
<accession>A0A9D1I1S6</accession>
<feature type="transmembrane region" description="Helical" evidence="1">
    <location>
        <begin position="70"/>
        <end position="103"/>
    </location>
</feature>
<keyword evidence="1" id="KW-0812">Transmembrane</keyword>